<dbReference type="eggNOG" id="COG0457">
    <property type="taxonomic scope" value="Bacteria"/>
</dbReference>
<dbReference type="AlphaFoldDB" id="L7UGM9"/>
<dbReference type="InterPro" id="IPR011990">
    <property type="entry name" value="TPR-like_helical_dom_sf"/>
</dbReference>
<dbReference type="HOGENOM" id="CLU_123393_0_0_7"/>
<dbReference type="Pfam" id="PF13432">
    <property type="entry name" value="TPR_16"/>
    <property type="match status" value="1"/>
</dbReference>
<reference evidence="1 2" key="1">
    <citation type="journal article" date="2013" name="Genome Announc.">
        <title>Complete genome sequence of Myxococcus stipitatus strain DSM 14675, a fruiting myxobacterium.</title>
        <authorList>
            <person name="Huntley S."/>
            <person name="Kneip S."/>
            <person name="Treuner-Lange A."/>
            <person name="Sogaard-Andersen L."/>
        </authorList>
    </citation>
    <scope>NUCLEOTIDE SEQUENCE [LARGE SCALE GENOMIC DNA]</scope>
    <source>
        <strain evidence="2">DSM 14675 / JCM 12634 / Mx s8</strain>
    </source>
</reference>
<dbReference type="STRING" id="1278073.MYSTI_05734"/>
<protein>
    <recommendedName>
        <fullName evidence="3">TPR repeat-containing protein</fullName>
    </recommendedName>
</protein>
<accession>L7UGM9</accession>
<sequence>MPGEEHPLSEIPDEVHERIQALCAEGDALAEKGDPAAALRSFKAAFQLIPEPWLEYEATTWVCTAIGDMLFQLGEFSRARAALVDAVSAPGGLGNPFIHLRLGQCEFELGDLRRAGDELARAYMGADEELFADEDPKYLRFLKTLLKPRQDA</sequence>
<evidence type="ECO:0000313" key="1">
    <source>
        <dbReference type="EMBL" id="AGC47010.1"/>
    </source>
</evidence>
<dbReference type="EMBL" id="CP004025">
    <property type="protein sequence ID" value="AGC47010.1"/>
    <property type="molecule type" value="Genomic_DNA"/>
</dbReference>
<dbReference type="Pfam" id="PF13181">
    <property type="entry name" value="TPR_8"/>
    <property type="match status" value="1"/>
</dbReference>
<proteinExistence type="predicted"/>
<dbReference type="Gene3D" id="1.25.40.10">
    <property type="entry name" value="Tetratricopeptide repeat domain"/>
    <property type="match status" value="1"/>
</dbReference>
<gene>
    <name evidence="1" type="ordered locus">MYSTI_05734</name>
</gene>
<evidence type="ECO:0008006" key="3">
    <source>
        <dbReference type="Google" id="ProtNLM"/>
    </source>
</evidence>
<dbReference type="InterPro" id="IPR019734">
    <property type="entry name" value="TPR_rpt"/>
</dbReference>
<dbReference type="PATRIC" id="fig|1278073.3.peg.5815"/>
<dbReference type="SUPFAM" id="SSF48452">
    <property type="entry name" value="TPR-like"/>
    <property type="match status" value="1"/>
</dbReference>
<evidence type="ECO:0000313" key="2">
    <source>
        <dbReference type="Proteomes" id="UP000011131"/>
    </source>
</evidence>
<dbReference type="KEGG" id="msd:MYSTI_05734"/>
<name>L7UGM9_MYXSD</name>
<organism evidence="1 2">
    <name type="scientific">Myxococcus stipitatus (strain DSM 14675 / JCM 12634 / Mx s8)</name>
    <dbReference type="NCBI Taxonomy" id="1278073"/>
    <lineage>
        <taxon>Bacteria</taxon>
        <taxon>Pseudomonadati</taxon>
        <taxon>Myxococcota</taxon>
        <taxon>Myxococcia</taxon>
        <taxon>Myxococcales</taxon>
        <taxon>Cystobacterineae</taxon>
        <taxon>Myxococcaceae</taxon>
        <taxon>Myxococcus</taxon>
    </lineage>
</organism>
<dbReference type="Proteomes" id="UP000011131">
    <property type="component" value="Chromosome"/>
</dbReference>
<keyword evidence="2" id="KW-1185">Reference proteome</keyword>